<dbReference type="Pfam" id="PF08713">
    <property type="entry name" value="DNA_alkylation"/>
    <property type="match status" value="1"/>
</dbReference>
<dbReference type="Proteomes" id="UP000176405">
    <property type="component" value="Unassembled WGS sequence"/>
</dbReference>
<comment type="caution">
    <text evidence="1">The sequence shown here is derived from an EMBL/GenBank/DDBJ whole genome shotgun (WGS) entry which is preliminary data.</text>
</comment>
<dbReference type="STRING" id="1797780.A3E45_02490"/>
<dbReference type="Gene3D" id="1.25.10.90">
    <property type="match status" value="1"/>
</dbReference>
<sequence>MNKYHQEILEEIKRVAGTNKKVSSWFNPASYMGTTKPCLNITNPQMREIIKKWVREQKDISLNVLLSLLDSTFAGKSHTERSLGGKILEYLPEQRQEIDPKYLDKWLTGAEGWGEVDSLCQSTFEAKEILANWKEWDILLNKFVKDPDIHKRRASLVLLTKPVSHSDDPRFSDLAFENLDKLKKEKDILITKAVSWLLRDLIKYHRDRVEDYLKANKAILPKIAVREVTNKLQTGKK</sequence>
<proteinExistence type="predicted"/>
<protein>
    <recommendedName>
        <fullName evidence="3">DNA alkylation repair protein</fullName>
    </recommendedName>
</protein>
<dbReference type="InterPro" id="IPR016024">
    <property type="entry name" value="ARM-type_fold"/>
</dbReference>
<evidence type="ECO:0008006" key="3">
    <source>
        <dbReference type="Google" id="ProtNLM"/>
    </source>
</evidence>
<dbReference type="CDD" id="cd06561">
    <property type="entry name" value="AlkD_like"/>
    <property type="match status" value="1"/>
</dbReference>
<reference evidence="1 2" key="1">
    <citation type="journal article" date="2016" name="Nat. Commun.">
        <title>Thousands of microbial genomes shed light on interconnected biogeochemical processes in an aquifer system.</title>
        <authorList>
            <person name="Anantharaman K."/>
            <person name="Brown C.T."/>
            <person name="Hug L.A."/>
            <person name="Sharon I."/>
            <person name="Castelle C.J."/>
            <person name="Probst A.J."/>
            <person name="Thomas B.C."/>
            <person name="Singh A."/>
            <person name="Wilkins M.J."/>
            <person name="Karaoz U."/>
            <person name="Brodie E.L."/>
            <person name="Williams K.H."/>
            <person name="Hubbard S.S."/>
            <person name="Banfield J.F."/>
        </authorList>
    </citation>
    <scope>NUCLEOTIDE SEQUENCE [LARGE SCALE GENOMIC DNA]</scope>
</reference>
<accession>A0A1F5K208</accession>
<gene>
    <name evidence="1" type="ORF">A3E45_02490</name>
</gene>
<dbReference type="PANTHER" id="PTHR34070:SF1">
    <property type="entry name" value="DNA ALKYLATION REPAIR PROTEIN"/>
    <property type="match status" value="1"/>
</dbReference>
<dbReference type="SUPFAM" id="SSF48371">
    <property type="entry name" value="ARM repeat"/>
    <property type="match status" value="1"/>
</dbReference>
<dbReference type="PANTHER" id="PTHR34070">
    <property type="entry name" value="ARMADILLO-TYPE FOLD"/>
    <property type="match status" value="1"/>
</dbReference>
<organism evidence="1 2">
    <name type="scientific">Candidatus Daviesbacteria bacterium RIFCSPHIGHO2_12_FULL_43_11</name>
    <dbReference type="NCBI Taxonomy" id="1797780"/>
    <lineage>
        <taxon>Bacteria</taxon>
        <taxon>Candidatus Daviesiibacteriota</taxon>
    </lineage>
</organism>
<dbReference type="EMBL" id="MFDH01000032">
    <property type="protein sequence ID" value="OGE34820.1"/>
    <property type="molecule type" value="Genomic_DNA"/>
</dbReference>
<evidence type="ECO:0000313" key="1">
    <source>
        <dbReference type="EMBL" id="OGE34820.1"/>
    </source>
</evidence>
<name>A0A1F5K208_9BACT</name>
<dbReference type="AlphaFoldDB" id="A0A1F5K208"/>
<dbReference type="InterPro" id="IPR014825">
    <property type="entry name" value="DNA_alkylation"/>
</dbReference>
<evidence type="ECO:0000313" key="2">
    <source>
        <dbReference type="Proteomes" id="UP000176405"/>
    </source>
</evidence>